<keyword evidence="3" id="KW-1185">Reference proteome</keyword>
<accession>A0A939H8G6</accession>
<reference evidence="2" key="1">
    <citation type="submission" date="2021-03" db="EMBL/GenBank/DDBJ databases">
        <title>Proteiniclasticum marinus sp. nov., isolated from tidal flat sediment.</title>
        <authorList>
            <person name="Namirimu T."/>
            <person name="Yang J.-A."/>
            <person name="Yang S.-H."/>
            <person name="Kim Y.-J."/>
            <person name="Kwon K.K."/>
        </authorList>
    </citation>
    <scope>NUCLEOTIDE SEQUENCE</scope>
    <source>
        <strain evidence="2">SCR006</strain>
    </source>
</reference>
<evidence type="ECO:0000256" key="1">
    <source>
        <dbReference type="SAM" id="Phobius"/>
    </source>
</evidence>
<dbReference type="EMBL" id="JAFNJU010000013">
    <property type="protein sequence ID" value="MBO1266169.1"/>
    <property type="molecule type" value="Genomic_DNA"/>
</dbReference>
<feature type="transmembrane region" description="Helical" evidence="1">
    <location>
        <begin position="270"/>
        <end position="292"/>
    </location>
</feature>
<evidence type="ECO:0000313" key="3">
    <source>
        <dbReference type="Proteomes" id="UP000664218"/>
    </source>
</evidence>
<feature type="transmembrane region" description="Helical" evidence="1">
    <location>
        <begin position="603"/>
        <end position="624"/>
    </location>
</feature>
<evidence type="ECO:0008006" key="4">
    <source>
        <dbReference type="Google" id="ProtNLM"/>
    </source>
</evidence>
<dbReference type="RefSeq" id="WP_207600693.1">
    <property type="nucleotide sequence ID" value="NZ_JAFNJU010000013.1"/>
</dbReference>
<protein>
    <recommendedName>
        <fullName evidence="4">DUF1430 domain-containing protein</fullName>
    </recommendedName>
</protein>
<comment type="caution">
    <text evidence="2">The sequence shown here is derived from an EMBL/GenBank/DDBJ whole genome shotgun (WGS) entry which is preliminary data.</text>
</comment>
<name>A0A939H8G6_9CLOT</name>
<feature type="transmembrane region" description="Helical" evidence="1">
    <location>
        <begin position="348"/>
        <end position="367"/>
    </location>
</feature>
<feature type="transmembrane region" description="Helical" evidence="1">
    <location>
        <begin position="673"/>
        <end position="693"/>
    </location>
</feature>
<keyword evidence="1" id="KW-1133">Transmembrane helix</keyword>
<sequence>MKRFTYIFILLYTFILTLGVVNSFNESYFNRLQFLPVEFKYQTEKDSLVLNLYLKENDLTENDAMKRLLHLAKENNLEVMVTLEHKDILGRSVKSTYIYSDKFKLNNIAYLEKEIDINFSDEKEKRYISSDPLDEKKIGGIRFLSSKYTRGKEYPVLRFLPMHSFEENNDASVNFFAPTIVYDKEEVTKNDLIEKIQEEYPFLNPMEIYESEQFSEDMEVETASLTDYLPSIMLLIILLTATSHVNGSIKEISIRKLQGNSSKNIFMRIMKSYILFIVLYYIIGTVFSYFILGGEFSSISLNIIRPVIGNMGNFILILIIFMMLTYGYIYYIGNFVSLKRSKSQMTTVYMNLLLKMILIILILAPLAQEMQSGADALLRVYHYTKASEDYEGKYMVNLVTSLDFYVDPEDDRQSDFQKLLFNEFVLNSEGFYADFSSAYWPPQAVEGFLAGGLEAPYPSVSADYNYLRKYKIRDEEGKEIDLSRIKENTVFIPMNLKDLKHQTYNQITHSVPNVMYVSFDKPFLNPDVGSSSLFIEDPVVNYMVEYVKGVHVTYTNALYSSQTKLQNILDQSAFKDFYQTEAYEPIYAFYLNGYWETFMESTFSLLIFSLIPLIFLYQSLSFHLSETKKEIALKYSMGSSFIKRYREIILLHLLPYGVLIFAVVTSLKMPKAIGVQMILYYIVLDLMFMMIILRKFERKSVAEILKGE</sequence>
<proteinExistence type="predicted"/>
<dbReference type="Proteomes" id="UP000664218">
    <property type="component" value="Unassembled WGS sequence"/>
</dbReference>
<feature type="transmembrane region" description="Helical" evidence="1">
    <location>
        <begin position="312"/>
        <end position="336"/>
    </location>
</feature>
<dbReference type="AlphaFoldDB" id="A0A939H8G6"/>
<organism evidence="2 3">
    <name type="scientific">Proteiniclasticum aestuarii</name>
    <dbReference type="NCBI Taxonomy" id="2817862"/>
    <lineage>
        <taxon>Bacteria</taxon>
        <taxon>Bacillati</taxon>
        <taxon>Bacillota</taxon>
        <taxon>Clostridia</taxon>
        <taxon>Eubacteriales</taxon>
        <taxon>Clostridiaceae</taxon>
        <taxon>Proteiniclasticum</taxon>
    </lineage>
</organism>
<gene>
    <name evidence="2" type="ORF">J3A84_14120</name>
</gene>
<keyword evidence="1" id="KW-0472">Membrane</keyword>
<feature type="transmembrane region" description="Helical" evidence="1">
    <location>
        <begin position="645"/>
        <end position="667"/>
    </location>
</feature>
<keyword evidence="1" id="KW-0812">Transmembrane</keyword>
<evidence type="ECO:0000313" key="2">
    <source>
        <dbReference type="EMBL" id="MBO1266169.1"/>
    </source>
</evidence>